<dbReference type="SUPFAM" id="SSF52047">
    <property type="entry name" value="RNI-like"/>
    <property type="match status" value="1"/>
</dbReference>
<dbReference type="InterPro" id="IPR053772">
    <property type="entry name" value="At1g61320/At1g61330-like"/>
</dbReference>
<comment type="caution">
    <text evidence="2">The sequence shown here is derived from an EMBL/GenBank/DDBJ whole genome shotgun (WGS) entry which is preliminary data.</text>
</comment>
<dbReference type="AlphaFoldDB" id="A0A328DK73"/>
<organism evidence="2 3">
    <name type="scientific">Cuscuta australis</name>
    <dbReference type="NCBI Taxonomy" id="267555"/>
    <lineage>
        <taxon>Eukaryota</taxon>
        <taxon>Viridiplantae</taxon>
        <taxon>Streptophyta</taxon>
        <taxon>Embryophyta</taxon>
        <taxon>Tracheophyta</taxon>
        <taxon>Spermatophyta</taxon>
        <taxon>Magnoliopsida</taxon>
        <taxon>eudicotyledons</taxon>
        <taxon>Gunneridae</taxon>
        <taxon>Pentapetalae</taxon>
        <taxon>asterids</taxon>
        <taxon>lamiids</taxon>
        <taxon>Solanales</taxon>
        <taxon>Convolvulaceae</taxon>
        <taxon>Cuscuteae</taxon>
        <taxon>Cuscuta</taxon>
        <taxon>Cuscuta subgen. Grammica</taxon>
        <taxon>Cuscuta sect. Cleistogrammica</taxon>
    </lineage>
</organism>
<gene>
    <name evidence="2" type="ORF">DM860_009524</name>
</gene>
<feature type="region of interest" description="Disordered" evidence="1">
    <location>
        <begin position="1"/>
        <end position="20"/>
    </location>
</feature>
<evidence type="ECO:0000256" key="1">
    <source>
        <dbReference type="SAM" id="MobiDB-lite"/>
    </source>
</evidence>
<dbReference type="InterPro" id="IPR032675">
    <property type="entry name" value="LRR_dom_sf"/>
</dbReference>
<dbReference type="EMBL" id="NQVE01000129">
    <property type="protein sequence ID" value="RAL45660.1"/>
    <property type="molecule type" value="Genomic_DNA"/>
</dbReference>
<dbReference type="InterPro" id="IPR036047">
    <property type="entry name" value="F-box-like_dom_sf"/>
</dbReference>
<accession>A0A328DK73</accession>
<reference evidence="2 3" key="1">
    <citation type="submission" date="2018-06" db="EMBL/GenBank/DDBJ databases">
        <title>The Genome of Cuscuta australis (Dodder) Provides Insight into the Evolution of Plant Parasitism.</title>
        <authorList>
            <person name="Liu H."/>
        </authorList>
    </citation>
    <scope>NUCLEOTIDE SEQUENCE [LARGE SCALE GENOMIC DNA]</scope>
    <source>
        <strain evidence="3">cv. Yunnan</strain>
        <tissue evidence="2">Vines</tissue>
    </source>
</reference>
<dbReference type="Proteomes" id="UP000249390">
    <property type="component" value="Unassembled WGS sequence"/>
</dbReference>
<feature type="compositionally biased region" description="Basic residues" evidence="1">
    <location>
        <begin position="1"/>
        <end position="11"/>
    </location>
</feature>
<dbReference type="PANTHER" id="PTHR34145:SF28">
    <property type="entry name" value="F-BOX DOMAIN-CONTAINING PROTEIN"/>
    <property type="match status" value="1"/>
</dbReference>
<dbReference type="SUPFAM" id="SSF81383">
    <property type="entry name" value="F-box domain"/>
    <property type="match status" value="1"/>
</dbReference>
<proteinExistence type="predicted"/>
<keyword evidence="3" id="KW-1185">Reference proteome</keyword>
<dbReference type="PANTHER" id="PTHR34145">
    <property type="entry name" value="OS02G0105600 PROTEIN"/>
    <property type="match status" value="1"/>
</dbReference>
<evidence type="ECO:0000313" key="3">
    <source>
        <dbReference type="Proteomes" id="UP000249390"/>
    </source>
</evidence>
<sequence>MERNVIKKSRVHSPNGSTSEEGLIEKLPVEIIGEILSCVGVARDVIRASLTRRKWREAFRKHLHTLSFDVSDGDHVYHELPTADLEVSITKTLFQTNGVRKLSIATHSHKVSAVAVLGWLMFTRETLSELFYRVIISPTINVLDLCGMPKLKTLSLYAIKVVGVEPVFHQFPCLTSLCLNCCCISGEDLNRVLLALPKLECLELRNPEFGQVDEYFDEEVTVKLRLPTLKTLLFIRVIALQLILETCDIGYLHVNDSCFGIFKVHGSKNLRHLKISKSHLSLLEIEEGDNLEILEFVTSHVVQSNLFPMKVLAPKLKMFRIWRFIGERMRFYGDPTIIVDGSELVVDLDQIAVCSPQLNHLSIFYDVNEPVNYNFRGVSPLENVVILDVGWDRFKWDCVLDFTEWTEKVLKCCPNLGKLIVHGKVIEPEDPEYLMNLAEHTSSMSEMLSKYPHIEVKFTYNVETFQNTPLQYGFGEDW</sequence>
<protein>
    <recommendedName>
        <fullName evidence="4">F-box domain-containing protein</fullName>
    </recommendedName>
</protein>
<name>A0A328DK73_9ASTE</name>
<evidence type="ECO:0000313" key="2">
    <source>
        <dbReference type="EMBL" id="RAL45660.1"/>
    </source>
</evidence>
<dbReference type="Gene3D" id="3.80.10.10">
    <property type="entry name" value="Ribonuclease Inhibitor"/>
    <property type="match status" value="1"/>
</dbReference>
<evidence type="ECO:0008006" key="4">
    <source>
        <dbReference type="Google" id="ProtNLM"/>
    </source>
</evidence>